<dbReference type="AlphaFoldDB" id="A0A067PV71"/>
<name>A0A067PV71_9AGAM</name>
<evidence type="ECO:0000256" key="2">
    <source>
        <dbReference type="SAM" id="Phobius"/>
    </source>
</evidence>
<feature type="transmembrane region" description="Helical" evidence="2">
    <location>
        <begin position="384"/>
        <end position="411"/>
    </location>
</feature>
<keyword evidence="4" id="KW-1185">Reference proteome</keyword>
<dbReference type="InParanoid" id="A0A067PV71"/>
<gene>
    <name evidence="3" type="ORF">JAAARDRAFT_402762</name>
</gene>
<proteinExistence type="predicted"/>
<keyword evidence="2" id="KW-1133">Transmembrane helix</keyword>
<dbReference type="HOGENOM" id="CLU_033918_1_0_1"/>
<keyword evidence="2" id="KW-0472">Membrane</keyword>
<dbReference type="Proteomes" id="UP000027265">
    <property type="component" value="Unassembled WGS sequence"/>
</dbReference>
<evidence type="ECO:0000313" key="4">
    <source>
        <dbReference type="Proteomes" id="UP000027265"/>
    </source>
</evidence>
<organism evidence="3 4">
    <name type="scientific">Jaapia argillacea MUCL 33604</name>
    <dbReference type="NCBI Taxonomy" id="933084"/>
    <lineage>
        <taxon>Eukaryota</taxon>
        <taxon>Fungi</taxon>
        <taxon>Dikarya</taxon>
        <taxon>Basidiomycota</taxon>
        <taxon>Agaricomycotina</taxon>
        <taxon>Agaricomycetes</taxon>
        <taxon>Agaricomycetidae</taxon>
        <taxon>Jaapiales</taxon>
        <taxon>Jaapiaceae</taxon>
        <taxon>Jaapia</taxon>
    </lineage>
</organism>
<accession>A0A067PV71</accession>
<reference evidence="4" key="1">
    <citation type="journal article" date="2014" name="Proc. Natl. Acad. Sci. U.S.A.">
        <title>Extensive sampling of basidiomycete genomes demonstrates inadequacy of the white-rot/brown-rot paradigm for wood decay fungi.</title>
        <authorList>
            <person name="Riley R."/>
            <person name="Salamov A.A."/>
            <person name="Brown D.W."/>
            <person name="Nagy L.G."/>
            <person name="Floudas D."/>
            <person name="Held B.W."/>
            <person name="Levasseur A."/>
            <person name="Lombard V."/>
            <person name="Morin E."/>
            <person name="Otillar R."/>
            <person name="Lindquist E.A."/>
            <person name="Sun H."/>
            <person name="LaButti K.M."/>
            <person name="Schmutz J."/>
            <person name="Jabbour D."/>
            <person name="Luo H."/>
            <person name="Baker S.E."/>
            <person name="Pisabarro A.G."/>
            <person name="Walton J.D."/>
            <person name="Blanchette R.A."/>
            <person name="Henrissat B."/>
            <person name="Martin F."/>
            <person name="Cullen D."/>
            <person name="Hibbett D.S."/>
            <person name="Grigoriev I.V."/>
        </authorList>
    </citation>
    <scope>NUCLEOTIDE SEQUENCE [LARGE SCALE GENOMIC DNA]</scope>
    <source>
        <strain evidence="4">MUCL 33604</strain>
    </source>
</reference>
<keyword evidence="2" id="KW-0812">Transmembrane</keyword>
<dbReference type="OrthoDB" id="2564485at2759"/>
<feature type="transmembrane region" description="Helical" evidence="2">
    <location>
        <begin position="20"/>
        <end position="42"/>
    </location>
</feature>
<evidence type="ECO:0000256" key="1">
    <source>
        <dbReference type="SAM" id="MobiDB-lite"/>
    </source>
</evidence>
<feature type="compositionally biased region" description="Polar residues" evidence="1">
    <location>
        <begin position="471"/>
        <end position="483"/>
    </location>
</feature>
<feature type="compositionally biased region" description="Basic and acidic residues" evidence="1">
    <location>
        <begin position="484"/>
        <end position="498"/>
    </location>
</feature>
<dbReference type="EMBL" id="KL197729">
    <property type="protein sequence ID" value="KDQ54231.1"/>
    <property type="molecule type" value="Genomic_DNA"/>
</dbReference>
<dbReference type="STRING" id="933084.A0A067PV71"/>
<feature type="region of interest" description="Disordered" evidence="1">
    <location>
        <begin position="468"/>
        <end position="515"/>
    </location>
</feature>
<sequence>MLTPDYPITRPYPWRHFGPIFFVVSCIVLALLTLLNAAVAGYDTVTVARNDKNATQQMWWTPLIPRALRATTTCDSYLINVGDTFTTNNSLFQWTLIDAFFDENGGSSEAGFQYFAAPMSFCGPNETVSNLVVDVNMATVTTWTSVFCNTTSGVEFVIQGTWQWSIIQSSQSISTRPGQYISSPPVLLGPIFDVLSRLAQDLYEAFLTPPPPGIERLIGLNVEGWANSDQSAQQPALIEFFAGPVSWKNGSSACCIHEDDLGYPVTALQNFLAALIAAAEIDLGIYQENSLYFDMDMFNATIEPNPLITAPHFVPSPADIYSDPDNPYDVSSSTANNLSGAQILRMYPAVPSDLYIPIDREYQLPAIIEVSYLCHELQIKSPPAFVSSVFVGTASMFMAFRAFVLLIATVLAKRHSEKANHCEGSLDVEGGRCQVETGETGQVQEAVPSVEVTENDLILEMEPLHDRRVSETTLSAQPTTSYFSKDDGSTVYDSEDKFQSSSESSALLGITPGET</sequence>
<evidence type="ECO:0000313" key="3">
    <source>
        <dbReference type="EMBL" id="KDQ54231.1"/>
    </source>
</evidence>
<protein>
    <submittedName>
        <fullName evidence="3">Uncharacterized protein</fullName>
    </submittedName>
</protein>